<dbReference type="GO" id="GO:0005345">
    <property type="term" value="F:purine nucleobase transmembrane transporter activity"/>
    <property type="evidence" value="ECO:0007669"/>
    <property type="project" value="TreeGrafter"/>
</dbReference>
<comment type="similarity">
    <text evidence="2">Belongs to the nucleobase:cation symporter-2 (NCS2) (TC 2.A.40) family. Azg-like subfamily.</text>
</comment>
<evidence type="ECO:0000256" key="3">
    <source>
        <dbReference type="ARBA" id="ARBA00022448"/>
    </source>
</evidence>
<feature type="transmembrane region" description="Helical" evidence="7">
    <location>
        <begin position="378"/>
        <end position="407"/>
    </location>
</feature>
<evidence type="ECO:0000256" key="7">
    <source>
        <dbReference type="SAM" id="Phobius"/>
    </source>
</evidence>
<dbReference type="RefSeq" id="WP_093140805.1">
    <property type="nucleotide sequence ID" value="NZ_FOXF01000006.1"/>
</dbReference>
<dbReference type="GO" id="GO:0012505">
    <property type="term" value="C:endomembrane system"/>
    <property type="evidence" value="ECO:0007669"/>
    <property type="project" value="UniProtKB-SubCell"/>
</dbReference>
<feature type="transmembrane region" description="Helical" evidence="7">
    <location>
        <begin position="466"/>
        <end position="482"/>
    </location>
</feature>
<organism evidence="8 9">
    <name type="scientific">Ruminobacter amylophilus</name>
    <dbReference type="NCBI Taxonomy" id="867"/>
    <lineage>
        <taxon>Bacteria</taxon>
        <taxon>Pseudomonadati</taxon>
        <taxon>Pseudomonadota</taxon>
        <taxon>Gammaproteobacteria</taxon>
        <taxon>Aeromonadales</taxon>
        <taxon>Succinivibrionaceae</taxon>
        <taxon>Ruminobacter</taxon>
    </lineage>
</organism>
<reference evidence="8 9" key="1">
    <citation type="submission" date="2016-10" db="EMBL/GenBank/DDBJ databases">
        <authorList>
            <person name="Varghese N."/>
            <person name="Submissions S."/>
        </authorList>
    </citation>
    <scope>NUCLEOTIDE SEQUENCE [LARGE SCALE GENOMIC DNA]</scope>
    <source>
        <strain evidence="8 9">DSM 1361</strain>
    </source>
</reference>
<feature type="transmembrane region" description="Helical" evidence="7">
    <location>
        <begin position="204"/>
        <end position="222"/>
    </location>
</feature>
<feature type="transmembrane region" description="Helical" evidence="7">
    <location>
        <begin position="21"/>
        <end position="40"/>
    </location>
</feature>
<feature type="transmembrane region" description="Helical" evidence="7">
    <location>
        <begin position="229"/>
        <end position="247"/>
    </location>
</feature>
<dbReference type="PANTHER" id="PTHR43337:SF1">
    <property type="entry name" value="XANTHINE_URACIL PERMEASE C887.17-RELATED"/>
    <property type="match status" value="1"/>
</dbReference>
<feature type="transmembrane region" description="Helical" evidence="7">
    <location>
        <begin position="115"/>
        <end position="135"/>
    </location>
</feature>
<dbReference type="EMBL" id="FOXF01000006">
    <property type="protein sequence ID" value="SFP15110.1"/>
    <property type="molecule type" value="Genomic_DNA"/>
</dbReference>
<feature type="transmembrane region" description="Helical" evidence="7">
    <location>
        <begin position="427"/>
        <end position="454"/>
    </location>
</feature>
<dbReference type="Pfam" id="PF00860">
    <property type="entry name" value="Xan_ur_permease"/>
    <property type="match status" value="1"/>
</dbReference>
<evidence type="ECO:0000256" key="2">
    <source>
        <dbReference type="ARBA" id="ARBA00005697"/>
    </source>
</evidence>
<protein>
    <submittedName>
        <fullName evidence="8">Putative MFS transporter, AGZA family, xanthine/uracil permease</fullName>
    </submittedName>
</protein>
<evidence type="ECO:0000256" key="5">
    <source>
        <dbReference type="ARBA" id="ARBA00022989"/>
    </source>
</evidence>
<sequence length="483" mass="52213">MSSQFFNLDKRFGLTANKTNVRTELLAGLSTFLTMGYIVALNPNILTGFQTGTPLWNAIFISTCLCSALGTFCMALMANKPFAMAPGMGMNTFFATIVGNIAVATSVPYETAYHAGIIIILFEGLIFLIMGLLNLRHRIADNIPDCIKIAISPAIGMMLIYIGFGSNVSIYAEGNNYTEPFYIMKDFFGAMTPTFLKTSMGKEYSQMIVSVVTIFLGLFVILHFHKKRSAASVIFGIISSSVFYWLADYFILGNNPFRAAHSMSFIPDFGNLYEQTLLNFDFHTFFNIGAYTIVMVLITFCIIDMFGTIGSLVGMAANAGFLDKNGKLPKIKEALMSDAIGTVTGACTGSSTVVTFAESASGIQVGGKTGLTSFTTATLLASCIFIAPLVSVIPPAATSTALIYIGLVMMQGLANIDFRNIEQVTPVFIMILAIAISGSVGNGIGLALICYTVIKMMSFKFREVTPLTYVVSGIFMIKFFVAV</sequence>
<accession>A0A662ZFC4</accession>
<dbReference type="Proteomes" id="UP000243745">
    <property type="component" value="Unassembled WGS sequence"/>
</dbReference>
<feature type="transmembrane region" description="Helical" evidence="7">
    <location>
        <begin position="90"/>
        <end position="109"/>
    </location>
</feature>
<evidence type="ECO:0000256" key="4">
    <source>
        <dbReference type="ARBA" id="ARBA00022692"/>
    </source>
</evidence>
<keyword evidence="3" id="KW-0813">Transport</keyword>
<feature type="transmembrane region" description="Helical" evidence="7">
    <location>
        <begin position="55"/>
        <end position="78"/>
    </location>
</feature>
<comment type="subcellular location">
    <subcellularLocation>
        <location evidence="1">Endomembrane system</location>
        <topology evidence="1">Multi-pass membrane protein</topology>
    </subcellularLocation>
</comment>
<evidence type="ECO:0000256" key="6">
    <source>
        <dbReference type="ARBA" id="ARBA00023136"/>
    </source>
</evidence>
<dbReference type="InterPro" id="IPR045018">
    <property type="entry name" value="Azg-like"/>
</dbReference>
<dbReference type="InterPro" id="IPR006043">
    <property type="entry name" value="NCS2"/>
</dbReference>
<proteinExistence type="inferred from homology"/>
<evidence type="ECO:0000313" key="8">
    <source>
        <dbReference type="EMBL" id="SFP15110.1"/>
    </source>
</evidence>
<keyword evidence="6 7" id="KW-0472">Membrane</keyword>
<dbReference type="AlphaFoldDB" id="A0A662ZFC4"/>
<dbReference type="OrthoDB" id="9808458at2"/>
<evidence type="ECO:0000256" key="1">
    <source>
        <dbReference type="ARBA" id="ARBA00004127"/>
    </source>
</evidence>
<keyword evidence="9" id="KW-1185">Reference proteome</keyword>
<feature type="transmembrane region" description="Helical" evidence="7">
    <location>
        <begin position="147"/>
        <end position="172"/>
    </location>
</feature>
<keyword evidence="4 7" id="KW-0812">Transmembrane</keyword>
<feature type="transmembrane region" description="Helical" evidence="7">
    <location>
        <begin position="288"/>
        <end position="321"/>
    </location>
</feature>
<dbReference type="GO" id="GO:0005886">
    <property type="term" value="C:plasma membrane"/>
    <property type="evidence" value="ECO:0007669"/>
    <property type="project" value="TreeGrafter"/>
</dbReference>
<name>A0A662ZFC4_9GAMM</name>
<keyword evidence="5 7" id="KW-1133">Transmembrane helix</keyword>
<gene>
    <name evidence="8" type="ORF">SAMN02910344_00568</name>
</gene>
<dbReference type="PANTHER" id="PTHR43337">
    <property type="entry name" value="XANTHINE/URACIL PERMEASE C887.17-RELATED"/>
    <property type="match status" value="1"/>
</dbReference>
<evidence type="ECO:0000313" key="9">
    <source>
        <dbReference type="Proteomes" id="UP000243745"/>
    </source>
</evidence>